<evidence type="ECO:0000313" key="2">
    <source>
        <dbReference type="EMBL" id="SPF35225.1"/>
    </source>
</evidence>
<evidence type="ECO:0008006" key="4">
    <source>
        <dbReference type="Google" id="ProtNLM"/>
    </source>
</evidence>
<sequence>MEQDSNEARPPECSLAPRRYRRYAGEPPGKAPGDLAGLYSIRVNDQYRIVFRFSGATCSDVRCTDYH</sequence>
<evidence type="ECO:0000313" key="3">
    <source>
        <dbReference type="Proteomes" id="UP000238701"/>
    </source>
</evidence>
<name>A0A2U3K6D1_9BACT</name>
<evidence type="ECO:0000256" key="1">
    <source>
        <dbReference type="SAM" id="MobiDB-lite"/>
    </source>
</evidence>
<feature type="compositionally biased region" description="Basic and acidic residues" evidence="1">
    <location>
        <begin position="1"/>
        <end position="10"/>
    </location>
</feature>
<feature type="region of interest" description="Disordered" evidence="1">
    <location>
        <begin position="1"/>
        <end position="29"/>
    </location>
</feature>
<gene>
    <name evidence="2" type="ORF">SBA1_140116</name>
</gene>
<dbReference type="Gene3D" id="3.30.2310.20">
    <property type="entry name" value="RelE-like"/>
    <property type="match status" value="1"/>
</dbReference>
<protein>
    <recommendedName>
        <fullName evidence="4">Plasmid maintenance system killer</fullName>
    </recommendedName>
</protein>
<organism evidence="2 3">
    <name type="scientific">Candidatus Sulfotelmatobacter kueseliae</name>
    <dbReference type="NCBI Taxonomy" id="2042962"/>
    <lineage>
        <taxon>Bacteria</taxon>
        <taxon>Pseudomonadati</taxon>
        <taxon>Acidobacteriota</taxon>
        <taxon>Terriglobia</taxon>
        <taxon>Terriglobales</taxon>
        <taxon>Candidatus Korobacteraceae</taxon>
        <taxon>Candidatus Sulfotelmatobacter</taxon>
    </lineage>
</organism>
<reference evidence="3" key="1">
    <citation type="submission" date="2018-02" db="EMBL/GenBank/DDBJ databases">
        <authorList>
            <person name="Hausmann B."/>
        </authorList>
    </citation>
    <scope>NUCLEOTIDE SEQUENCE [LARGE SCALE GENOMIC DNA]</scope>
    <source>
        <strain evidence="3">Peat soil MAG SbA1</strain>
    </source>
</reference>
<proteinExistence type="predicted"/>
<dbReference type="InterPro" id="IPR035093">
    <property type="entry name" value="RelE/ParE_toxin_dom_sf"/>
</dbReference>
<dbReference type="EMBL" id="OMOD01000046">
    <property type="protein sequence ID" value="SPF35225.1"/>
    <property type="molecule type" value="Genomic_DNA"/>
</dbReference>
<accession>A0A2U3K6D1</accession>
<dbReference type="AlphaFoldDB" id="A0A2U3K6D1"/>
<dbReference type="Proteomes" id="UP000238701">
    <property type="component" value="Unassembled WGS sequence"/>
</dbReference>
<dbReference type="SUPFAM" id="SSF143011">
    <property type="entry name" value="RelE-like"/>
    <property type="match status" value="1"/>
</dbReference>